<name>A0A8I3AFB2_9AGAM</name>
<reference evidence="2" key="1">
    <citation type="submission" date="2021-03" db="EMBL/GenBank/DDBJ databases">
        <title>Evolutionary innovations through gain and loss of genes in the ectomycorrhizal Boletales.</title>
        <authorList>
            <person name="Wu G."/>
            <person name="Miyauchi S."/>
            <person name="Morin E."/>
            <person name="Yang Z.-L."/>
            <person name="Xu J."/>
            <person name="Martin F.M."/>
        </authorList>
    </citation>
    <scope>NUCLEOTIDE SEQUENCE</scope>
    <source>
        <strain evidence="2">BR01</strain>
    </source>
</reference>
<feature type="domain" description="Splicing factor 3B subunit 1" evidence="1">
    <location>
        <begin position="92"/>
        <end position="142"/>
    </location>
</feature>
<evidence type="ECO:0000313" key="2">
    <source>
        <dbReference type="EMBL" id="KAG6380271.1"/>
    </source>
</evidence>
<sequence length="181" mass="19947">MPGQMTCTPTNPYTFNWAPPNHVFGRSDDTYSNKSSHLEPGPLTSHFADIVPSRIGSLAEFQDQRRVLQQILVLLTSLPPISHFRTDNTTPTLTDKELDTILPATGYVIVTPPPGYAPMVIPCKLMAMPVTEVGSFHIQESSDAAAMATAVGLIPELPTEFQELATLHFSIRRTLSILRKF</sequence>
<accession>A0A8I3AFB2</accession>
<evidence type="ECO:0000259" key="1">
    <source>
        <dbReference type="Pfam" id="PF08920"/>
    </source>
</evidence>
<dbReference type="AlphaFoldDB" id="A0A8I3AFB2"/>
<organism evidence="2 3">
    <name type="scientific">Boletus reticuloceps</name>
    <dbReference type="NCBI Taxonomy" id="495285"/>
    <lineage>
        <taxon>Eukaryota</taxon>
        <taxon>Fungi</taxon>
        <taxon>Dikarya</taxon>
        <taxon>Basidiomycota</taxon>
        <taxon>Agaricomycotina</taxon>
        <taxon>Agaricomycetes</taxon>
        <taxon>Agaricomycetidae</taxon>
        <taxon>Boletales</taxon>
        <taxon>Boletineae</taxon>
        <taxon>Boletaceae</taxon>
        <taxon>Boletoideae</taxon>
        <taxon>Boletus</taxon>
    </lineage>
</organism>
<proteinExistence type="predicted"/>
<comment type="caution">
    <text evidence="2">The sequence shown here is derived from an EMBL/GenBank/DDBJ whole genome shotgun (WGS) entry which is preliminary data.</text>
</comment>
<protein>
    <recommendedName>
        <fullName evidence="1">Splicing factor 3B subunit 1 domain-containing protein</fullName>
    </recommendedName>
</protein>
<gene>
    <name evidence="2" type="ORF">JVT61DRAFT_8367</name>
</gene>
<dbReference type="Proteomes" id="UP000683000">
    <property type="component" value="Unassembled WGS sequence"/>
</dbReference>
<evidence type="ECO:0000313" key="3">
    <source>
        <dbReference type="Proteomes" id="UP000683000"/>
    </source>
</evidence>
<dbReference type="OrthoDB" id="438939at2759"/>
<dbReference type="EMBL" id="JAGFBS010000003">
    <property type="protein sequence ID" value="KAG6380271.1"/>
    <property type="molecule type" value="Genomic_DNA"/>
</dbReference>
<dbReference type="InterPro" id="IPR015016">
    <property type="entry name" value="SF3b_su1"/>
</dbReference>
<keyword evidence="3" id="KW-1185">Reference proteome</keyword>
<dbReference type="Pfam" id="PF08920">
    <property type="entry name" value="SF3b1"/>
    <property type="match status" value="1"/>
</dbReference>